<proteinExistence type="predicted"/>
<gene>
    <name evidence="1" type="ORF">B0H50_13120</name>
</gene>
<dbReference type="PANTHER" id="PTHR36932:SF1">
    <property type="entry name" value="CAPSULAR POLYSACCHARIDE BIOSYNTHESIS PROTEIN"/>
    <property type="match status" value="1"/>
</dbReference>
<accession>A0ABX5LI70</accession>
<dbReference type="InterPro" id="IPR053158">
    <property type="entry name" value="CapK_Type1_Caps_Biosynth"/>
</dbReference>
<dbReference type="Proteomes" id="UP000245523">
    <property type="component" value="Unassembled WGS sequence"/>
</dbReference>
<dbReference type="InterPro" id="IPR042099">
    <property type="entry name" value="ANL_N_sf"/>
</dbReference>
<evidence type="ECO:0000313" key="1">
    <source>
        <dbReference type="EMBL" id="PWK93150.1"/>
    </source>
</evidence>
<keyword evidence="2" id="KW-1185">Reference proteome</keyword>
<name>A0ABX5LI70_9BACT</name>
<dbReference type="RefSeq" id="WP_106198435.1">
    <property type="nucleotide sequence ID" value="NZ_QGHD01000031.1"/>
</dbReference>
<reference evidence="1 2" key="1">
    <citation type="submission" date="2018-05" db="EMBL/GenBank/DDBJ databases">
        <title>Animal gut microbial communities from fecal samples from Wisconsin, USA.</title>
        <authorList>
            <person name="Neumann A."/>
        </authorList>
    </citation>
    <scope>NUCLEOTIDE SEQUENCE [LARGE SCALE GENOMIC DNA]</scope>
    <source>
        <strain evidence="1 2">UWS4</strain>
    </source>
</reference>
<dbReference type="PANTHER" id="PTHR36932">
    <property type="entry name" value="CAPSULAR POLYSACCHARIDE BIOSYNTHESIS PROTEIN"/>
    <property type="match status" value="1"/>
</dbReference>
<evidence type="ECO:0000313" key="2">
    <source>
        <dbReference type="Proteomes" id="UP000245523"/>
    </source>
</evidence>
<protein>
    <submittedName>
        <fullName evidence="1">Phenylacetate-CoA ligase</fullName>
    </submittedName>
</protein>
<dbReference type="SUPFAM" id="SSF56801">
    <property type="entry name" value="Acetyl-CoA synthetase-like"/>
    <property type="match status" value="1"/>
</dbReference>
<organism evidence="1 2">
    <name type="scientific">Hallerella porci</name>
    <dbReference type="NCBI Taxonomy" id="1945871"/>
    <lineage>
        <taxon>Bacteria</taxon>
        <taxon>Pseudomonadati</taxon>
        <taxon>Fibrobacterota</taxon>
        <taxon>Fibrobacteria</taxon>
        <taxon>Fibrobacterales</taxon>
        <taxon>Fibrobacteraceae</taxon>
        <taxon>Hallerella</taxon>
    </lineage>
</organism>
<keyword evidence="1" id="KW-0436">Ligase</keyword>
<sequence length="439" mass="50419">MDLNALYLRTRFWIKDFLKGSPIRKPYNEIKFIQENSYEKGLPIREAALQQLLNFAKQNTTFYKNIQGNDLKSFPIMNKFSLLEHYNEICVEKSKIPGQVGDVHIQTTSGSTGTPFKIPQDTRKRMRRIAELKYFGAIAGFKTHEKLIHLRTWNRWQQKTAKQIKTENIIPFDISKIGDVELKQLCELIISSKAVCLRGYASSLGKLAEYAKDKGYKFPHLKLAIAGAESLQDDVRALFKEVMHADIQSQYANEECGILAQERVPTLEKDNPMYWNNSGYFFEVLKFDSDEPAEYGELGRIVITDLHNYAFPVIRYDNGDTAILQAPNQFSNGYPIIEKLYGRRLDLTYTTTGTAVSPLTYGRILKHYENIAQWQFIQNGEKDYALNLIMRGEEPNLPSIVEMLKESLGRDANIIINKVDDIPILASGKRKPVVNNWQK</sequence>
<comment type="caution">
    <text evidence="1">The sequence shown here is derived from an EMBL/GenBank/DDBJ whole genome shotgun (WGS) entry which is preliminary data.</text>
</comment>
<dbReference type="GO" id="GO:0016874">
    <property type="term" value="F:ligase activity"/>
    <property type="evidence" value="ECO:0007669"/>
    <property type="project" value="UniProtKB-KW"/>
</dbReference>
<dbReference type="Gene3D" id="3.40.50.12780">
    <property type="entry name" value="N-terminal domain of ligase-like"/>
    <property type="match status" value="1"/>
</dbReference>
<dbReference type="EMBL" id="QGHD01000031">
    <property type="protein sequence ID" value="PWK93150.1"/>
    <property type="molecule type" value="Genomic_DNA"/>
</dbReference>